<evidence type="ECO:0000256" key="3">
    <source>
        <dbReference type="PROSITE-ProRule" id="PRU00024"/>
    </source>
</evidence>
<dbReference type="SUPFAM" id="SSF51735">
    <property type="entry name" value="NAD(P)-binding Rossmann-fold domains"/>
    <property type="match status" value="1"/>
</dbReference>
<dbReference type="PRINTS" id="PR01407">
    <property type="entry name" value="BUTYPHLNCDUF"/>
</dbReference>
<dbReference type="PROSITE" id="PS50188">
    <property type="entry name" value="B302_SPRY"/>
    <property type="match status" value="1"/>
</dbReference>
<dbReference type="InterPro" id="IPR013320">
    <property type="entry name" value="ConA-like_dom_sf"/>
</dbReference>
<keyword evidence="2" id="KW-0862">Zinc</keyword>
<accession>A0AAN8LAH2</accession>
<feature type="domain" description="B30.2/SPRY" evidence="6">
    <location>
        <begin position="307"/>
        <end position="496"/>
    </location>
</feature>
<comment type="caution">
    <text evidence="7">The sequence shown here is derived from an EMBL/GenBank/DDBJ whole genome shotgun (WGS) entry which is preliminary data.</text>
</comment>
<dbReference type="InterPro" id="IPR043136">
    <property type="entry name" value="B30.2/SPRY_sf"/>
</dbReference>
<evidence type="ECO:0000259" key="6">
    <source>
        <dbReference type="PROSITE" id="PS50188"/>
    </source>
</evidence>
<dbReference type="SMART" id="SM00449">
    <property type="entry name" value="SPRY"/>
    <property type="match status" value="1"/>
</dbReference>
<dbReference type="InterPro" id="IPR003879">
    <property type="entry name" value="Butyrophylin_SPRY"/>
</dbReference>
<dbReference type="Gene3D" id="3.30.160.60">
    <property type="entry name" value="Classic Zinc Finger"/>
    <property type="match status" value="1"/>
</dbReference>
<dbReference type="Gene3D" id="2.60.120.920">
    <property type="match status" value="1"/>
</dbReference>
<dbReference type="PANTHER" id="PTHR24103">
    <property type="entry name" value="E3 UBIQUITIN-PROTEIN LIGASE TRIM"/>
    <property type="match status" value="1"/>
</dbReference>
<dbReference type="PROSITE" id="PS50119">
    <property type="entry name" value="ZF_BBOX"/>
    <property type="match status" value="1"/>
</dbReference>
<evidence type="ECO:0000259" key="5">
    <source>
        <dbReference type="PROSITE" id="PS50119"/>
    </source>
</evidence>
<keyword evidence="1 3" id="KW-0479">Metal-binding</keyword>
<keyword evidence="1 3" id="KW-0863">Zinc-finger</keyword>
<dbReference type="InterPro" id="IPR050143">
    <property type="entry name" value="TRIM/RBCC"/>
</dbReference>
<dbReference type="InterPro" id="IPR036291">
    <property type="entry name" value="NAD(P)-bd_dom_sf"/>
</dbReference>
<feature type="coiled-coil region" evidence="4">
    <location>
        <begin position="213"/>
        <end position="265"/>
    </location>
</feature>
<feature type="domain" description="B box-type" evidence="5">
    <location>
        <begin position="118"/>
        <end position="158"/>
    </location>
</feature>
<dbReference type="SUPFAM" id="SSF57845">
    <property type="entry name" value="B-box zinc-binding domain"/>
    <property type="match status" value="1"/>
</dbReference>
<sequence length="496" mass="56969">MNVLHMELDLANMRSMRDFCKTFLQREKRLDILINNAEQLDISLLHHFPYADAGHHVYVLRAVCLDKFWVETKNKNCPVCKRKSSKDHPKVNFQLKELSDKYAGREKAGDKECIPDEDREVVCTKHTDEPKWFCEVEQRAVCHVCEFPTHHGHTVIPLKQAVKDLKEKLTSDLDSLQSKQVKCKDIEKKYSEVVQYSKKQLVSTERQIRGEFMKLHQFLKEEEEARLAALREEEEEKGKMIAREIKNIQDQISSLTESITALKQELQKREVPFLKSYKHIQRSSRAQYTLPDPQLVSGALIDVAKHLGNLQFRVWEKIQGIVKYTPVILDPNTAANSLSLSDDLTSVSQTGPIQQLPDNPERSTKYATVLGSEGFSSGKHSWEVEVGDHPYWSIGVSTSNPDYVLFIMALVNGTYSVGGRTITLKGRPQKIRVQLDYDRGEVSFYDTKDMTHIYTLKETFTERMYPLFSMRQAGDANHPDIQICQSEVSLTVMSSQ</sequence>
<dbReference type="Proteomes" id="UP001356427">
    <property type="component" value="Unassembled WGS sequence"/>
</dbReference>
<dbReference type="SUPFAM" id="SSF49899">
    <property type="entry name" value="Concanavalin A-like lectins/glucanases"/>
    <property type="match status" value="1"/>
</dbReference>
<evidence type="ECO:0000256" key="2">
    <source>
        <dbReference type="ARBA" id="ARBA00022833"/>
    </source>
</evidence>
<organism evidence="7 8">
    <name type="scientific">Coregonus suidteri</name>
    <dbReference type="NCBI Taxonomy" id="861788"/>
    <lineage>
        <taxon>Eukaryota</taxon>
        <taxon>Metazoa</taxon>
        <taxon>Chordata</taxon>
        <taxon>Craniata</taxon>
        <taxon>Vertebrata</taxon>
        <taxon>Euteleostomi</taxon>
        <taxon>Actinopterygii</taxon>
        <taxon>Neopterygii</taxon>
        <taxon>Teleostei</taxon>
        <taxon>Protacanthopterygii</taxon>
        <taxon>Salmoniformes</taxon>
        <taxon>Salmonidae</taxon>
        <taxon>Coregoninae</taxon>
        <taxon>Coregonus</taxon>
    </lineage>
</organism>
<keyword evidence="4" id="KW-0175">Coiled coil</keyword>
<dbReference type="InterPro" id="IPR003877">
    <property type="entry name" value="SPRY_dom"/>
</dbReference>
<evidence type="ECO:0000256" key="4">
    <source>
        <dbReference type="SAM" id="Coils"/>
    </source>
</evidence>
<protein>
    <submittedName>
        <fullName evidence="7">Uncharacterized protein</fullName>
    </submittedName>
</protein>
<dbReference type="AlphaFoldDB" id="A0AAN8LAH2"/>
<evidence type="ECO:0000313" key="8">
    <source>
        <dbReference type="Proteomes" id="UP001356427"/>
    </source>
</evidence>
<keyword evidence="8" id="KW-1185">Reference proteome</keyword>
<dbReference type="InterPro" id="IPR001870">
    <property type="entry name" value="B30.2/SPRY"/>
</dbReference>
<evidence type="ECO:0000313" key="7">
    <source>
        <dbReference type="EMBL" id="KAK6306015.1"/>
    </source>
</evidence>
<reference evidence="7 8" key="1">
    <citation type="submission" date="2021-04" db="EMBL/GenBank/DDBJ databases">
        <authorList>
            <person name="De Guttry C."/>
            <person name="Zahm M."/>
            <person name="Klopp C."/>
            <person name="Cabau C."/>
            <person name="Louis A."/>
            <person name="Berthelot C."/>
            <person name="Parey E."/>
            <person name="Roest Crollius H."/>
            <person name="Montfort J."/>
            <person name="Robinson-Rechavi M."/>
            <person name="Bucao C."/>
            <person name="Bouchez O."/>
            <person name="Gislard M."/>
            <person name="Lluch J."/>
            <person name="Milhes M."/>
            <person name="Lampietro C."/>
            <person name="Lopez Roques C."/>
            <person name="Donnadieu C."/>
            <person name="Braasch I."/>
            <person name="Desvignes T."/>
            <person name="Postlethwait J."/>
            <person name="Bobe J."/>
            <person name="Wedekind C."/>
            <person name="Guiguen Y."/>
        </authorList>
    </citation>
    <scope>NUCLEOTIDE SEQUENCE [LARGE SCALE GENOMIC DNA]</scope>
    <source>
        <strain evidence="7">Cs_M1</strain>
        <tissue evidence="7">Blood</tissue>
    </source>
</reference>
<dbReference type="GO" id="GO:0008270">
    <property type="term" value="F:zinc ion binding"/>
    <property type="evidence" value="ECO:0007669"/>
    <property type="project" value="UniProtKB-KW"/>
</dbReference>
<gene>
    <name evidence="7" type="ORF">J4Q44_G00229400</name>
</gene>
<dbReference type="Pfam" id="PF00643">
    <property type="entry name" value="zf-B_box"/>
    <property type="match status" value="1"/>
</dbReference>
<dbReference type="EMBL" id="JAGTTL010000021">
    <property type="protein sequence ID" value="KAK6306015.1"/>
    <property type="molecule type" value="Genomic_DNA"/>
</dbReference>
<dbReference type="Pfam" id="PF13765">
    <property type="entry name" value="PRY"/>
    <property type="match status" value="1"/>
</dbReference>
<dbReference type="SMART" id="SM00589">
    <property type="entry name" value="PRY"/>
    <property type="match status" value="1"/>
</dbReference>
<dbReference type="InterPro" id="IPR000315">
    <property type="entry name" value="Znf_B-box"/>
</dbReference>
<proteinExistence type="predicted"/>
<name>A0AAN8LAH2_9TELE</name>
<evidence type="ECO:0000256" key="1">
    <source>
        <dbReference type="ARBA" id="ARBA00022771"/>
    </source>
</evidence>
<dbReference type="Pfam" id="PF00622">
    <property type="entry name" value="SPRY"/>
    <property type="match status" value="1"/>
</dbReference>
<dbReference type="InterPro" id="IPR006574">
    <property type="entry name" value="PRY"/>
</dbReference>